<accession>D8M562</accession>
<evidence type="ECO:0000313" key="14">
    <source>
        <dbReference type="EMBL" id="CBK23167.2"/>
    </source>
</evidence>
<keyword evidence="8" id="KW-0443">Lipid metabolism</keyword>
<evidence type="ECO:0000256" key="7">
    <source>
        <dbReference type="ARBA" id="ARBA00023002"/>
    </source>
</evidence>
<dbReference type="InParanoid" id="D8M562"/>
<dbReference type="GO" id="GO:0006633">
    <property type="term" value="P:fatty acid biosynthetic process"/>
    <property type="evidence" value="ECO:0007669"/>
    <property type="project" value="UniProtKB-KW"/>
</dbReference>
<keyword evidence="4" id="KW-0276">Fatty acid metabolism</keyword>
<reference evidence="14" key="1">
    <citation type="submission" date="2010-02" db="EMBL/GenBank/DDBJ databases">
        <title>Sequencing and annotation of the Blastocystis hominis genome.</title>
        <authorList>
            <person name="Wincker P."/>
        </authorList>
    </citation>
    <scope>NUCLEOTIDE SEQUENCE</scope>
    <source>
        <strain evidence="14">Singapore isolate B</strain>
    </source>
</reference>
<dbReference type="GeneID" id="24920207"/>
<dbReference type="EC" id="1.3.1.104" evidence="11"/>
<dbReference type="InterPro" id="IPR051034">
    <property type="entry name" value="Mito_Enoyl-ACP_Reductase"/>
</dbReference>
<dbReference type="PANTHER" id="PTHR43981">
    <property type="entry name" value="ENOYL-[ACYL-CARRIER-PROTEIN] REDUCTASE, MITOCHONDRIAL"/>
    <property type="match status" value="1"/>
</dbReference>
<dbReference type="RefSeq" id="XP_012897215.1">
    <property type="nucleotide sequence ID" value="XM_013041761.1"/>
</dbReference>
<protein>
    <recommendedName>
        <fullName evidence="11">enoyl-[acyl-carrier-protein] reductase</fullName>
        <ecNumber evidence="11">1.3.1.104</ecNumber>
    </recommendedName>
</protein>
<evidence type="ECO:0000256" key="6">
    <source>
        <dbReference type="ARBA" id="ARBA00022946"/>
    </source>
</evidence>
<keyword evidence="15" id="KW-1185">Reference proteome</keyword>
<evidence type="ECO:0000256" key="8">
    <source>
        <dbReference type="ARBA" id="ARBA00023098"/>
    </source>
</evidence>
<evidence type="ECO:0000256" key="2">
    <source>
        <dbReference type="ARBA" id="ARBA00010371"/>
    </source>
</evidence>
<evidence type="ECO:0000313" key="15">
    <source>
        <dbReference type="Proteomes" id="UP000008312"/>
    </source>
</evidence>
<dbReference type="InterPro" id="IPR011032">
    <property type="entry name" value="GroES-like_sf"/>
</dbReference>
<evidence type="ECO:0000256" key="1">
    <source>
        <dbReference type="ARBA" id="ARBA00004173"/>
    </source>
</evidence>
<evidence type="ECO:0000256" key="4">
    <source>
        <dbReference type="ARBA" id="ARBA00022832"/>
    </source>
</evidence>
<organism evidence="14">
    <name type="scientific">Blastocystis hominis</name>
    <dbReference type="NCBI Taxonomy" id="12968"/>
    <lineage>
        <taxon>Eukaryota</taxon>
        <taxon>Sar</taxon>
        <taxon>Stramenopiles</taxon>
        <taxon>Bigyra</taxon>
        <taxon>Opalozoa</taxon>
        <taxon>Opalinata</taxon>
        <taxon>Blastocystidae</taxon>
        <taxon>Blastocystis</taxon>
    </lineage>
</organism>
<dbReference type="Gene3D" id="3.40.50.720">
    <property type="entry name" value="NAD(P)-binding Rossmann-like Domain"/>
    <property type="match status" value="1"/>
</dbReference>
<keyword evidence="9" id="KW-0496">Mitochondrion</keyword>
<evidence type="ECO:0000256" key="3">
    <source>
        <dbReference type="ARBA" id="ARBA00022516"/>
    </source>
</evidence>
<evidence type="ECO:0000256" key="10">
    <source>
        <dbReference type="ARBA" id="ARBA00023160"/>
    </source>
</evidence>
<dbReference type="Pfam" id="PF08240">
    <property type="entry name" value="ADH_N"/>
    <property type="match status" value="1"/>
</dbReference>
<keyword evidence="6" id="KW-0809">Transit peptide</keyword>
<proteinExistence type="inferred from homology"/>
<keyword evidence="3" id="KW-0444">Lipid biosynthesis</keyword>
<comment type="similarity">
    <text evidence="2">Belongs to the zinc-containing alcohol dehydrogenase family. Quinone oxidoreductase subfamily.</text>
</comment>
<dbReference type="OMA" id="YGYTQSK"/>
<dbReference type="InterPro" id="IPR020843">
    <property type="entry name" value="ER"/>
</dbReference>
<keyword evidence="7" id="KW-0560">Oxidoreductase</keyword>
<dbReference type="CDD" id="cd08290">
    <property type="entry name" value="ETR"/>
    <property type="match status" value="1"/>
</dbReference>
<evidence type="ECO:0000256" key="5">
    <source>
        <dbReference type="ARBA" id="ARBA00022857"/>
    </source>
</evidence>
<gene>
    <name evidence="14" type="ORF">GSBLH_T00003087001</name>
</gene>
<name>D8M562_BLAHO</name>
<sequence>MAAIAVLKNSMLKPSLCRFAGTVNAAVFQKYGNPTNVLRRQKVQLKDVSKNDVQLQMLVSSLSRYDMDVVLGKNPQPFTFPMIGGNEGVGVVQKVGEQVSSLKEKDTVMLIRPYKGTWAEQMVVSENDVLPVPEGLSAESCSVLLNSAGIAYRLLNDFVSLKSGDVVLQNDASSTVGLAVIELCKARGIKTVNVVKDCGKGKNDLCQPANQVGGDVVIRESQLQSNDFQKILSDLPAPTLVLNARGGAVMTGMSAQLRKGVVVTYNETTQSPFSVSASMLMSGDICLKGFNMNEWLSGASVQDVKSMVDELAELVKSDKLHLGVKKTQFSELEKLPLTHLCPCFQTYVQSMDQ</sequence>
<dbReference type="SMART" id="SM00829">
    <property type="entry name" value="PKS_ER"/>
    <property type="match status" value="1"/>
</dbReference>
<keyword evidence="10" id="KW-0275">Fatty acid biosynthesis</keyword>
<comment type="catalytic activity">
    <reaction evidence="12">
        <text>a 2,3-saturated acyl-[ACP] + NADP(+) = a (2E)-enoyl-[ACP] + NADPH + H(+)</text>
        <dbReference type="Rhea" id="RHEA:22564"/>
        <dbReference type="Rhea" id="RHEA-COMP:9925"/>
        <dbReference type="Rhea" id="RHEA-COMP:9926"/>
        <dbReference type="ChEBI" id="CHEBI:15378"/>
        <dbReference type="ChEBI" id="CHEBI:57783"/>
        <dbReference type="ChEBI" id="CHEBI:58349"/>
        <dbReference type="ChEBI" id="CHEBI:78784"/>
        <dbReference type="ChEBI" id="CHEBI:78785"/>
        <dbReference type="EC" id="1.3.1.104"/>
    </reaction>
</comment>
<evidence type="ECO:0000256" key="12">
    <source>
        <dbReference type="ARBA" id="ARBA00048843"/>
    </source>
</evidence>
<evidence type="ECO:0000259" key="13">
    <source>
        <dbReference type="SMART" id="SM00829"/>
    </source>
</evidence>
<dbReference type="Gene3D" id="3.90.180.10">
    <property type="entry name" value="Medium-chain alcohol dehydrogenases, catalytic domain"/>
    <property type="match status" value="1"/>
</dbReference>
<feature type="domain" description="Enoyl reductase (ER)" evidence="13">
    <location>
        <begin position="33"/>
        <end position="287"/>
    </location>
</feature>
<dbReference type="GO" id="GO:0005739">
    <property type="term" value="C:mitochondrion"/>
    <property type="evidence" value="ECO:0007669"/>
    <property type="project" value="UniProtKB-SubCell"/>
</dbReference>
<dbReference type="InterPro" id="IPR036291">
    <property type="entry name" value="NAD(P)-bd_dom_sf"/>
</dbReference>
<dbReference type="SUPFAM" id="SSF50129">
    <property type="entry name" value="GroES-like"/>
    <property type="match status" value="1"/>
</dbReference>
<dbReference type="SUPFAM" id="SSF51735">
    <property type="entry name" value="NAD(P)-binding Rossmann-fold domains"/>
    <property type="match status" value="1"/>
</dbReference>
<dbReference type="OrthoDB" id="195066at2759"/>
<dbReference type="Proteomes" id="UP000008312">
    <property type="component" value="Unassembled WGS sequence"/>
</dbReference>
<dbReference type="EMBL" id="FN668656">
    <property type="protein sequence ID" value="CBK23167.2"/>
    <property type="molecule type" value="Genomic_DNA"/>
</dbReference>
<evidence type="ECO:0000256" key="11">
    <source>
        <dbReference type="ARBA" id="ARBA00038963"/>
    </source>
</evidence>
<dbReference type="GO" id="GO:0141148">
    <property type="term" value="F:enoyl-[acyl-carrier-protein] reductase (NADPH) activity"/>
    <property type="evidence" value="ECO:0007669"/>
    <property type="project" value="UniProtKB-EC"/>
</dbReference>
<dbReference type="InterPro" id="IPR013154">
    <property type="entry name" value="ADH-like_N"/>
</dbReference>
<evidence type="ECO:0000256" key="9">
    <source>
        <dbReference type="ARBA" id="ARBA00023128"/>
    </source>
</evidence>
<dbReference type="PANTHER" id="PTHR43981:SF2">
    <property type="entry name" value="ENOYL-[ACYL-CARRIER-PROTEIN] REDUCTASE, MITOCHONDRIAL"/>
    <property type="match status" value="1"/>
</dbReference>
<dbReference type="AlphaFoldDB" id="D8M562"/>
<comment type="subcellular location">
    <subcellularLocation>
        <location evidence="1">Mitochondrion</location>
    </subcellularLocation>
</comment>
<keyword evidence="5" id="KW-0521">NADP</keyword>